<protein>
    <submittedName>
        <fullName evidence="1">Uncharacterized protein</fullName>
    </submittedName>
</protein>
<name>A0A8X6HW84_TRICU</name>
<organism evidence="1 2">
    <name type="scientific">Trichonephila clavata</name>
    <name type="common">Joro spider</name>
    <name type="synonym">Nephila clavata</name>
    <dbReference type="NCBI Taxonomy" id="2740835"/>
    <lineage>
        <taxon>Eukaryota</taxon>
        <taxon>Metazoa</taxon>
        <taxon>Ecdysozoa</taxon>
        <taxon>Arthropoda</taxon>
        <taxon>Chelicerata</taxon>
        <taxon>Arachnida</taxon>
        <taxon>Araneae</taxon>
        <taxon>Araneomorphae</taxon>
        <taxon>Entelegynae</taxon>
        <taxon>Araneoidea</taxon>
        <taxon>Nephilidae</taxon>
        <taxon>Trichonephila</taxon>
    </lineage>
</organism>
<accession>A0A8X6HW84</accession>
<sequence>MVSWALSGSLMDSGAMSFRLHLGAQWDSRSCIMGSLAAEFNGEIQQEAVHLEFNGTAWACASEFNGSSGAGIWEVGQDL</sequence>
<reference evidence="1" key="1">
    <citation type="submission" date="2020-07" db="EMBL/GenBank/DDBJ databases">
        <title>Multicomponent nature underlies the extraordinary mechanical properties of spider dragline silk.</title>
        <authorList>
            <person name="Kono N."/>
            <person name="Nakamura H."/>
            <person name="Mori M."/>
            <person name="Yoshida Y."/>
            <person name="Ohtoshi R."/>
            <person name="Malay A.D."/>
            <person name="Moran D.A.P."/>
            <person name="Tomita M."/>
            <person name="Numata K."/>
            <person name="Arakawa K."/>
        </authorList>
    </citation>
    <scope>NUCLEOTIDE SEQUENCE</scope>
</reference>
<comment type="caution">
    <text evidence="1">The sequence shown here is derived from an EMBL/GenBank/DDBJ whole genome shotgun (WGS) entry which is preliminary data.</text>
</comment>
<dbReference type="EMBL" id="BMAO01029383">
    <property type="protein sequence ID" value="GFR31276.1"/>
    <property type="molecule type" value="Genomic_DNA"/>
</dbReference>
<evidence type="ECO:0000313" key="2">
    <source>
        <dbReference type="Proteomes" id="UP000887116"/>
    </source>
</evidence>
<evidence type="ECO:0000313" key="1">
    <source>
        <dbReference type="EMBL" id="GFR31276.1"/>
    </source>
</evidence>
<dbReference type="AlphaFoldDB" id="A0A8X6HW84"/>
<proteinExistence type="predicted"/>
<gene>
    <name evidence="1" type="ORF">TNCT_697251</name>
</gene>
<dbReference type="Proteomes" id="UP000887116">
    <property type="component" value="Unassembled WGS sequence"/>
</dbReference>
<keyword evidence="2" id="KW-1185">Reference proteome</keyword>